<dbReference type="SUPFAM" id="SSF49373">
    <property type="entry name" value="Invasin/intimin cell-adhesion fragments"/>
    <property type="match status" value="1"/>
</dbReference>
<organism evidence="1 2">
    <name type="scientific">Ancylomarina euxinus</name>
    <dbReference type="NCBI Taxonomy" id="2283627"/>
    <lineage>
        <taxon>Bacteria</taxon>
        <taxon>Pseudomonadati</taxon>
        <taxon>Bacteroidota</taxon>
        <taxon>Bacteroidia</taxon>
        <taxon>Marinilabiliales</taxon>
        <taxon>Marinifilaceae</taxon>
        <taxon>Ancylomarina</taxon>
    </lineage>
</organism>
<dbReference type="InterPro" id="IPR008964">
    <property type="entry name" value="Invasin/intimin_cell_adhesion"/>
</dbReference>
<sequence length="260" mass="29399">MNNRLNQSNLNIMKKILFIALIASLCFSCGEGEQVELSLKTKEISLYPNERVQISAISGYNMVFRSANDYQATVSVNGLVRAGKVGETFIELTSNDRVVEIPVEVKGRFNLYPDPILDWGMTRSDLIEIAGESDNSSSNSVVEYLDYSDQATRLVYLFDANDVLMCTLVDVLATYSNDLFSYINERYVFNSEDEDLSIFMNAHKEENATLLIGVFNFGGDYIMVMYIENQNAQTKSSHPVSLDIQNIRKRLKSLDSIKRN</sequence>
<protein>
    <recommendedName>
        <fullName evidence="3">BIG2 domain-containing protein</fullName>
    </recommendedName>
</protein>
<dbReference type="Proteomes" id="UP000285794">
    <property type="component" value="Unassembled WGS sequence"/>
</dbReference>
<gene>
    <name evidence="1" type="ORF">DWB61_15135</name>
</gene>
<accession>A0A425XXT4</accession>
<dbReference type="EMBL" id="QQWG01000019">
    <property type="protein sequence ID" value="RRG19543.1"/>
    <property type="molecule type" value="Genomic_DNA"/>
</dbReference>
<comment type="caution">
    <text evidence="1">The sequence shown here is derived from an EMBL/GenBank/DDBJ whole genome shotgun (WGS) entry which is preliminary data.</text>
</comment>
<reference evidence="1 2" key="1">
    <citation type="submission" date="2018-07" db="EMBL/GenBank/DDBJ databases">
        <title>Draft genome sequence of Ancylomarina sp. M1P.</title>
        <authorList>
            <person name="Yadav S."/>
            <person name="Villanueva L."/>
            <person name="Damste J.S.S."/>
        </authorList>
    </citation>
    <scope>NUCLEOTIDE SEQUENCE [LARGE SCALE GENOMIC DNA]</scope>
    <source>
        <strain evidence="1 2">M1P</strain>
    </source>
</reference>
<name>A0A425XXT4_9BACT</name>
<evidence type="ECO:0000313" key="2">
    <source>
        <dbReference type="Proteomes" id="UP000285794"/>
    </source>
</evidence>
<dbReference type="Gene3D" id="2.60.40.1080">
    <property type="match status" value="1"/>
</dbReference>
<proteinExistence type="predicted"/>
<evidence type="ECO:0000313" key="1">
    <source>
        <dbReference type="EMBL" id="RRG19543.1"/>
    </source>
</evidence>
<dbReference type="AlphaFoldDB" id="A0A425XXT4"/>
<evidence type="ECO:0008006" key="3">
    <source>
        <dbReference type="Google" id="ProtNLM"/>
    </source>
</evidence>
<keyword evidence="2" id="KW-1185">Reference proteome</keyword>